<dbReference type="GO" id="GO:0005634">
    <property type="term" value="C:nucleus"/>
    <property type="evidence" value="ECO:0000318"/>
    <property type="project" value="GO_Central"/>
</dbReference>
<dbReference type="SUPFAM" id="SSF54001">
    <property type="entry name" value="Cysteine proteinases"/>
    <property type="match status" value="1"/>
</dbReference>
<gene>
    <name evidence="6" type="ORF">SELMODRAFT_402770</name>
</gene>
<dbReference type="FunCoup" id="D8QN01">
    <property type="interactions" value="618"/>
</dbReference>
<dbReference type="EMBL" id="GL377565">
    <property type="protein sequence ID" value="EFJ38669.1"/>
    <property type="molecule type" value="Genomic_DNA"/>
</dbReference>
<protein>
    <recommendedName>
        <fullName evidence="5">Transglutaminase-like domain-containing protein</fullName>
    </recommendedName>
</protein>
<dbReference type="Pfam" id="PF01841">
    <property type="entry name" value="Transglut_core"/>
    <property type="match status" value="1"/>
</dbReference>
<dbReference type="PANTHER" id="PTHR12143:SF19">
    <property type="entry name" value="PEPTIDE-N(4)-(N-ACETYL-BETA-GLUCOSAMINYL)ASPARAGINE AMIDASE"/>
    <property type="match status" value="1"/>
</dbReference>
<dbReference type="Gene3D" id="3.10.620.30">
    <property type="match status" value="1"/>
</dbReference>
<evidence type="ECO:0000256" key="2">
    <source>
        <dbReference type="ARBA" id="ARBA00022723"/>
    </source>
</evidence>
<evidence type="ECO:0000313" key="6">
    <source>
        <dbReference type="EMBL" id="EFJ38669.1"/>
    </source>
</evidence>
<keyword evidence="7" id="KW-1185">Reference proteome</keyword>
<dbReference type="InParanoid" id="D8QN01"/>
<reference evidence="6 7" key="1">
    <citation type="journal article" date="2011" name="Science">
        <title>The Selaginella genome identifies genetic changes associated with the evolution of vascular plants.</title>
        <authorList>
            <person name="Banks J.A."/>
            <person name="Nishiyama T."/>
            <person name="Hasebe M."/>
            <person name="Bowman J.L."/>
            <person name="Gribskov M."/>
            <person name="dePamphilis C."/>
            <person name="Albert V.A."/>
            <person name="Aono N."/>
            <person name="Aoyama T."/>
            <person name="Ambrose B.A."/>
            <person name="Ashton N.W."/>
            <person name="Axtell M.J."/>
            <person name="Barker E."/>
            <person name="Barker M.S."/>
            <person name="Bennetzen J.L."/>
            <person name="Bonawitz N.D."/>
            <person name="Chapple C."/>
            <person name="Cheng C."/>
            <person name="Correa L.G."/>
            <person name="Dacre M."/>
            <person name="DeBarry J."/>
            <person name="Dreyer I."/>
            <person name="Elias M."/>
            <person name="Engstrom E.M."/>
            <person name="Estelle M."/>
            <person name="Feng L."/>
            <person name="Finet C."/>
            <person name="Floyd S.K."/>
            <person name="Frommer W.B."/>
            <person name="Fujita T."/>
            <person name="Gramzow L."/>
            <person name="Gutensohn M."/>
            <person name="Harholt J."/>
            <person name="Hattori M."/>
            <person name="Heyl A."/>
            <person name="Hirai T."/>
            <person name="Hiwatashi Y."/>
            <person name="Ishikawa M."/>
            <person name="Iwata M."/>
            <person name="Karol K.G."/>
            <person name="Koehler B."/>
            <person name="Kolukisaoglu U."/>
            <person name="Kubo M."/>
            <person name="Kurata T."/>
            <person name="Lalonde S."/>
            <person name="Li K."/>
            <person name="Li Y."/>
            <person name="Litt A."/>
            <person name="Lyons E."/>
            <person name="Manning G."/>
            <person name="Maruyama T."/>
            <person name="Michael T.P."/>
            <person name="Mikami K."/>
            <person name="Miyazaki S."/>
            <person name="Morinaga S."/>
            <person name="Murata T."/>
            <person name="Mueller-Roeber B."/>
            <person name="Nelson D.R."/>
            <person name="Obara M."/>
            <person name="Oguri Y."/>
            <person name="Olmstead R.G."/>
            <person name="Onodera N."/>
            <person name="Petersen B.L."/>
            <person name="Pils B."/>
            <person name="Prigge M."/>
            <person name="Rensing S.A."/>
            <person name="Riano-Pachon D.M."/>
            <person name="Roberts A.W."/>
            <person name="Sato Y."/>
            <person name="Scheller H.V."/>
            <person name="Schulz B."/>
            <person name="Schulz C."/>
            <person name="Shakirov E.V."/>
            <person name="Shibagaki N."/>
            <person name="Shinohara N."/>
            <person name="Shippen D.E."/>
            <person name="Soerensen I."/>
            <person name="Sotooka R."/>
            <person name="Sugimoto N."/>
            <person name="Sugita M."/>
            <person name="Sumikawa N."/>
            <person name="Tanurdzic M."/>
            <person name="Theissen G."/>
            <person name="Ulvskov P."/>
            <person name="Wakazuki S."/>
            <person name="Weng J.K."/>
            <person name="Willats W.W."/>
            <person name="Wipf D."/>
            <person name="Wolf P.G."/>
            <person name="Yang L."/>
            <person name="Zimmer A.D."/>
            <person name="Zhu Q."/>
            <person name="Mitros T."/>
            <person name="Hellsten U."/>
            <person name="Loque D."/>
            <person name="Otillar R."/>
            <person name="Salamov A."/>
            <person name="Schmutz J."/>
            <person name="Shapiro H."/>
            <person name="Lindquist E."/>
            <person name="Lucas S."/>
            <person name="Rokhsar D."/>
            <person name="Grigoriev I.V."/>
        </authorList>
    </citation>
    <scope>NUCLEOTIDE SEQUENCE [LARGE SCALE GENOMIC DNA]</scope>
</reference>
<dbReference type="FunFam" id="2.20.25.10:FF:000011">
    <property type="entry name" value="peptide-N(4)-(N-acetyl-beta- glucosaminyl)asparagine amidase"/>
    <property type="match status" value="1"/>
</dbReference>
<keyword evidence="2" id="KW-0479">Metal-binding</keyword>
<dbReference type="eggNOG" id="KOG0909">
    <property type="taxonomic scope" value="Eukaryota"/>
</dbReference>
<dbReference type="Gene3D" id="2.60.120.260">
    <property type="entry name" value="Galactose-binding domain-like"/>
    <property type="match status" value="1"/>
</dbReference>
<dbReference type="GO" id="GO:0005829">
    <property type="term" value="C:cytosol"/>
    <property type="evidence" value="ECO:0000318"/>
    <property type="project" value="GO_Central"/>
</dbReference>
<comment type="similarity">
    <text evidence="1">Belongs to the transglutaminase-like superfamily. PNGase family.</text>
</comment>
<dbReference type="GO" id="GO:0000224">
    <property type="term" value="F:peptide-N4-(N-acetyl-beta-glucosaminyl)asparagine amidase activity"/>
    <property type="evidence" value="ECO:0000318"/>
    <property type="project" value="GO_Central"/>
</dbReference>
<dbReference type="GO" id="GO:0046872">
    <property type="term" value="F:metal ion binding"/>
    <property type="evidence" value="ECO:0007669"/>
    <property type="project" value="UniProtKB-KW"/>
</dbReference>
<dbReference type="Proteomes" id="UP000001514">
    <property type="component" value="Unassembled WGS sequence"/>
</dbReference>
<evidence type="ECO:0000259" key="5">
    <source>
        <dbReference type="SMART" id="SM00460"/>
    </source>
</evidence>
<evidence type="ECO:0000313" key="7">
    <source>
        <dbReference type="Proteomes" id="UP000001514"/>
    </source>
</evidence>
<dbReference type="STRING" id="88036.D8QN01"/>
<dbReference type="SMART" id="SM00460">
    <property type="entry name" value="TGc"/>
    <property type="match status" value="1"/>
</dbReference>
<dbReference type="Gramene" id="EFJ38669">
    <property type="protein sequence ID" value="EFJ38669"/>
    <property type="gene ID" value="SELMODRAFT_402770"/>
</dbReference>
<dbReference type="GO" id="GO:0006516">
    <property type="term" value="P:glycoprotein catabolic process"/>
    <property type="evidence" value="ECO:0000318"/>
    <property type="project" value="GO_Central"/>
</dbReference>
<feature type="domain" description="Transglutaminase-like" evidence="5">
    <location>
        <begin position="156"/>
        <end position="211"/>
    </location>
</feature>
<dbReference type="InterPro" id="IPR002931">
    <property type="entry name" value="Transglutaminase-like"/>
</dbReference>
<feature type="compositionally biased region" description="Basic and acidic residues" evidence="4">
    <location>
        <begin position="303"/>
        <end position="322"/>
    </location>
</feature>
<dbReference type="InterPro" id="IPR038765">
    <property type="entry name" value="Papain-like_cys_pep_sf"/>
</dbReference>
<evidence type="ECO:0000256" key="3">
    <source>
        <dbReference type="ARBA" id="ARBA00022833"/>
    </source>
</evidence>
<dbReference type="KEGG" id="smo:SELMODRAFT_402770"/>
<organism evidence="7">
    <name type="scientific">Selaginella moellendorffii</name>
    <name type="common">Spikemoss</name>
    <dbReference type="NCBI Taxonomy" id="88036"/>
    <lineage>
        <taxon>Eukaryota</taxon>
        <taxon>Viridiplantae</taxon>
        <taxon>Streptophyta</taxon>
        <taxon>Embryophyta</taxon>
        <taxon>Tracheophyta</taxon>
        <taxon>Lycopodiopsida</taxon>
        <taxon>Selaginellales</taxon>
        <taxon>Selaginellaceae</taxon>
        <taxon>Selaginella</taxon>
    </lineage>
</organism>
<keyword evidence="3" id="KW-0862">Zinc</keyword>
<dbReference type="InterPro" id="IPR050883">
    <property type="entry name" value="PNGase"/>
</dbReference>
<sequence length="607" mass="68331">MTYLELPVAVLDHSLENQVAIGIVLHSDMARQQNFAGGHGPYVELVNSQDVGMSELEGEKNGSLLLWLAGSSFLEKNKENQGRGRNKRQLLHWFKTSFKWVNSTSFDFCASNTHHIGMGGPSAEDLQFGASRVEIHSCELCGTVTRFPRYNSPAKLMETQCGRCGEWANCFTFYCVALGYNARLVLDFTDHVWTEFHSPYLGRWVHLDPCEASYDTPLLYEKGWGKKLNYVIPLRKMEFMMLQNDTHGSGQRNLVSEETAEEVVALLTAIQRSKLEPEELDILEQRDRQEAEELSGAQASPETDQHLPGRQSGSKEWREARGEMGVQHIESDHSFCPARLCADEHVGKIYQAIGLLCSQERSTAEKEQALLHDLLIKLKRQPFRARSAKLESTDETQLNFLQSKGGAAWLDGIGMKQASDGSGGMQRNVQERLLWLLPQLLRTSRKPRRSSHPTLQLMLQGRRLCGGSVYATGEQKPSGTASAAFEGHYSTKWEEPEGAKGATLVYHLHGNASQHIVGYDLTSANDCPERDPLDWMLEGSCDGGKTWQLLDKRSGELFQECYERRCFIVAKESQFPCSVLRLQFAAVRETVKTSRLQLSSMSFYIHN</sequence>
<accession>D8QN01</accession>
<feature type="region of interest" description="Disordered" evidence="4">
    <location>
        <begin position="287"/>
        <end position="322"/>
    </location>
</feature>
<dbReference type="HOGENOM" id="CLU_027996_1_0_1"/>
<dbReference type="PANTHER" id="PTHR12143">
    <property type="entry name" value="PEPTIDE N-GLYCANASE PNGASE -RELATED"/>
    <property type="match status" value="1"/>
</dbReference>
<dbReference type="OMA" id="GIRSSKW"/>
<evidence type="ECO:0000256" key="4">
    <source>
        <dbReference type="SAM" id="MobiDB-lite"/>
    </source>
</evidence>
<dbReference type="AlphaFoldDB" id="D8QN01"/>
<evidence type="ECO:0000256" key="1">
    <source>
        <dbReference type="ARBA" id="ARBA00009390"/>
    </source>
</evidence>
<name>D8QN01_SELML</name>
<proteinExistence type="inferred from homology"/>